<evidence type="ECO:0000313" key="2">
    <source>
        <dbReference type="EMBL" id="MBA4627436.1"/>
    </source>
</evidence>
<reference evidence="2" key="2">
    <citation type="submission" date="2020-07" db="EMBL/GenBank/DDBJ databases">
        <authorList>
            <person name="Vera ALvarez R."/>
            <person name="Arias-Moreno D.M."/>
            <person name="Jimenez-Jacinto V."/>
            <person name="Jimenez-Bremont J.F."/>
            <person name="Swaminathan K."/>
            <person name="Moose S.P."/>
            <person name="Guerrero-Gonzalez M.L."/>
            <person name="Marino-Ramirez L."/>
            <person name="Landsman D."/>
            <person name="Rodriguez-Kessler M."/>
            <person name="Delgado-Sanchez P."/>
        </authorList>
    </citation>
    <scope>NUCLEOTIDE SEQUENCE</scope>
    <source>
        <tissue evidence="2">Cladode</tissue>
    </source>
</reference>
<dbReference type="EMBL" id="GISG01062117">
    <property type="protein sequence ID" value="MBA4627435.1"/>
    <property type="molecule type" value="Transcribed_RNA"/>
</dbReference>
<dbReference type="EMBL" id="GISG01062116">
    <property type="protein sequence ID" value="MBA4627434.1"/>
    <property type="molecule type" value="Transcribed_RNA"/>
</dbReference>
<dbReference type="AlphaFoldDB" id="A0A7C8YUZ1"/>
<evidence type="ECO:0000256" key="1">
    <source>
        <dbReference type="SAM" id="MobiDB-lite"/>
    </source>
</evidence>
<sequence length="99" mass="11232">MNMISSRKGRFPITAGISPERPDPLETVTPLTRPGWASYSSLHPIEGQLQQFMSMLGSHSESKPTPPKWDLIWRRTALSSSLQNSSVEWERGRGLKRIR</sequence>
<protein>
    <submittedName>
        <fullName evidence="2">Uncharacterized protein</fullName>
    </submittedName>
</protein>
<proteinExistence type="predicted"/>
<dbReference type="EMBL" id="GISG01062118">
    <property type="protein sequence ID" value="MBA4627436.1"/>
    <property type="molecule type" value="Transcribed_RNA"/>
</dbReference>
<accession>A0A7C8YUZ1</accession>
<reference evidence="2" key="1">
    <citation type="journal article" date="2013" name="J. Plant Res.">
        <title>Effect of fungi and light on seed germination of three Opuntia species from semiarid lands of central Mexico.</title>
        <authorList>
            <person name="Delgado-Sanchez P."/>
            <person name="Jimenez-Bremont J.F."/>
            <person name="Guerrero-Gonzalez Mde L."/>
            <person name="Flores J."/>
        </authorList>
    </citation>
    <scope>NUCLEOTIDE SEQUENCE</scope>
    <source>
        <tissue evidence="2">Cladode</tissue>
    </source>
</reference>
<feature type="region of interest" description="Disordered" evidence="1">
    <location>
        <begin position="1"/>
        <end position="26"/>
    </location>
</feature>
<organism evidence="2">
    <name type="scientific">Opuntia streptacantha</name>
    <name type="common">Prickly pear cactus</name>
    <name type="synonym">Opuntia cardona</name>
    <dbReference type="NCBI Taxonomy" id="393608"/>
    <lineage>
        <taxon>Eukaryota</taxon>
        <taxon>Viridiplantae</taxon>
        <taxon>Streptophyta</taxon>
        <taxon>Embryophyta</taxon>
        <taxon>Tracheophyta</taxon>
        <taxon>Spermatophyta</taxon>
        <taxon>Magnoliopsida</taxon>
        <taxon>eudicotyledons</taxon>
        <taxon>Gunneridae</taxon>
        <taxon>Pentapetalae</taxon>
        <taxon>Caryophyllales</taxon>
        <taxon>Cactineae</taxon>
        <taxon>Cactaceae</taxon>
        <taxon>Opuntioideae</taxon>
        <taxon>Opuntia</taxon>
    </lineage>
</organism>
<name>A0A7C8YUZ1_OPUST</name>